<dbReference type="EMBL" id="MU128993">
    <property type="protein sequence ID" value="KAF9511957.1"/>
    <property type="molecule type" value="Genomic_DNA"/>
</dbReference>
<organism evidence="1 2">
    <name type="scientific">Hydnum rufescens UP504</name>
    <dbReference type="NCBI Taxonomy" id="1448309"/>
    <lineage>
        <taxon>Eukaryota</taxon>
        <taxon>Fungi</taxon>
        <taxon>Dikarya</taxon>
        <taxon>Basidiomycota</taxon>
        <taxon>Agaricomycotina</taxon>
        <taxon>Agaricomycetes</taxon>
        <taxon>Cantharellales</taxon>
        <taxon>Hydnaceae</taxon>
        <taxon>Hydnum</taxon>
    </lineage>
</organism>
<comment type="caution">
    <text evidence="1">The sequence shown here is derived from an EMBL/GenBank/DDBJ whole genome shotgun (WGS) entry which is preliminary data.</text>
</comment>
<evidence type="ECO:0000313" key="1">
    <source>
        <dbReference type="EMBL" id="KAF9511957.1"/>
    </source>
</evidence>
<reference evidence="1" key="1">
    <citation type="journal article" date="2020" name="Nat. Commun.">
        <title>Large-scale genome sequencing of mycorrhizal fungi provides insights into the early evolution of symbiotic traits.</title>
        <authorList>
            <person name="Miyauchi S."/>
            <person name="Kiss E."/>
            <person name="Kuo A."/>
            <person name="Drula E."/>
            <person name="Kohler A."/>
            <person name="Sanchez-Garcia M."/>
            <person name="Morin E."/>
            <person name="Andreopoulos B."/>
            <person name="Barry K.W."/>
            <person name="Bonito G."/>
            <person name="Buee M."/>
            <person name="Carver A."/>
            <person name="Chen C."/>
            <person name="Cichocki N."/>
            <person name="Clum A."/>
            <person name="Culley D."/>
            <person name="Crous P.W."/>
            <person name="Fauchery L."/>
            <person name="Girlanda M."/>
            <person name="Hayes R.D."/>
            <person name="Keri Z."/>
            <person name="LaButti K."/>
            <person name="Lipzen A."/>
            <person name="Lombard V."/>
            <person name="Magnuson J."/>
            <person name="Maillard F."/>
            <person name="Murat C."/>
            <person name="Nolan M."/>
            <person name="Ohm R.A."/>
            <person name="Pangilinan J."/>
            <person name="Pereira M.F."/>
            <person name="Perotto S."/>
            <person name="Peter M."/>
            <person name="Pfister S."/>
            <person name="Riley R."/>
            <person name="Sitrit Y."/>
            <person name="Stielow J.B."/>
            <person name="Szollosi G."/>
            <person name="Zifcakova L."/>
            <person name="Stursova M."/>
            <person name="Spatafora J.W."/>
            <person name="Tedersoo L."/>
            <person name="Vaario L.M."/>
            <person name="Yamada A."/>
            <person name="Yan M."/>
            <person name="Wang P."/>
            <person name="Xu J."/>
            <person name="Bruns T."/>
            <person name="Baldrian P."/>
            <person name="Vilgalys R."/>
            <person name="Dunand C."/>
            <person name="Henrissat B."/>
            <person name="Grigoriev I.V."/>
            <person name="Hibbett D."/>
            <person name="Nagy L.G."/>
            <person name="Martin F.M."/>
        </authorList>
    </citation>
    <scope>NUCLEOTIDE SEQUENCE</scope>
    <source>
        <strain evidence="1">UP504</strain>
    </source>
</reference>
<sequence>MADLGPYESFLARELRTTPDIWDPPVDLLVKEQGLEYAEFRFVQGNKETLGVLKAVAEWVQILEMLVGHEIE</sequence>
<evidence type="ECO:0000313" key="2">
    <source>
        <dbReference type="Proteomes" id="UP000886523"/>
    </source>
</evidence>
<dbReference type="OrthoDB" id="260091at2759"/>
<keyword evidence="2" id="KW-1185">Reference proteome</keyword>
<proteinExistence type="predicted"/>
<dbReference type="Proteomes" id="UP000886523">
    <property type="component" value="Unassembled WGS sequence"/>
</dbReference>
<protein>
    <submittedName>
        <fullName evidence="1">Uncharacterized protein</fullName>
    </submittedName>
</protein>
<name>A0A9P6DSA7_9AGAM</name>
<gene>
    <name evidence="1" type="ORF">BS47DRAFT_1394650</name>
</gene>
<accession>A0A9P6DSA7</accession>
<dbReference type="AlphaFoldDB" id="A0A9P6DSA7"/>